<feature type="domain" description="Glycosyltransferase RgtA/B/C/D-like" evidence="10">
    <location>
        <begin position="59"/>
        <end position="218"/>
    </location>
</feature>
<feature type="transmembrane region" description="Helical" evidence="8">
    <location>
        <begin position="386"/>
        <end position="404"/>
    </location>
</feature>
<evidence type="ECO:0000256" key="3">
    <source>
        <dbReference type="ARBA" id="ARBA00022676"/>
    </source>
</evidence>
<feature type="transmembrane region" description="Helical" evidence="8">
    <location>
        <begin position="104"/>
        <end position="124"/>
    </location>
</feature>
<feature type="transmembrane region" description="Helical" evidence="8">
    <location>
        <begin position="268"/>
        <end position="293"/>
    </location>
</feature>
<dbReference type="OrthoDB" id="9178203at2"/>
<feature type="transmembrane region" description="Helical" evidence="8">
    <location>
        <begin position="158"/>
        <end position="191"/>
    </location>
</feature>
<evidence type="ECO:0000256" key="5">
    <source>
        <dbReference type="ARBA" id="ARBA00022692"/>
    </source>
</evidence>
<feature type="transmembrane region" description="Helical" evidence="8">
    <location>
        <begin position="305"/>
        <end position="324"/>
    </location>
</feature>
<dbReference type="Pfam" id="PF13231">
    <property type="entry name" value="PMT_2"/>
    <property type="match status" value="1"/>
</dbReference>
<proteinExistence type="predicted"/>
<keyword evidence="6 8" id="KW-1133">Transmembrane helix</keyword>
<dbReference type="PANTHER" id="PTHR33908">
    <property type="entry name" value="MANNOSYLTRANSFERASE YKCB-RELATED"/>
    <property type="match status" value="1"/>
</dbReference>
<keyword evidence="3" id="KW-0328">Glycosyltransferase</keyword>
<evidence type="ECO:0000259" key="10">
    <source>
        <dbReference type="Pfam" id="PF13231"/>
    </source>
</evidence>
<feature type="signal peptide" evidence="9">
    <location>
        <begin position="1"/>
        <end position="18"/>
    </location>
</feature>
<keyword evidence="9" id="KW-0732">Signal</keyword>
<feature type="transmembrane region" description="Helical" evidence="8">
    <location>
        <begin position="62"/>
        <end position="92"/>
    </location>
</feature>
<keyword evidence="2" id="KW-1003">Cell membrane</keyword>
<gene>
    <name evidence="11" type="ORF">OYT1_ch2250</name>
</gene>
<evidence type="ECO:0000313" key="12">
    <source>
        <dbReference type="Proteomes" id="UP000033070"/>
    </source>
</evidence>
<reference evidence="11 12" key="1">
    <citation type="submission" date="2018-06" db="EMBL/GenBank/DDBJ databases">
        <title>OYT1 Genome Sequencing.</title>
        <authorList>
            <person name="Kato S."/>
            <person name="Itoh T."/>
            <person name="Ohkuma M."/>
        </authorList>
    </citation>
    <scope>NUCLEOTIDE SEQUENCE [LARGE SCALE GENOMIC DNA]</scope>
    <source>
        <strain evidence="11 12">OYT1</strain>
    </source>
</reference>
<feature type="transmembrane region" description="Helical" evidence="8">
    <location>
        <begin position="416"/>
        <end position="436"/>
    </location>
</feature>
<feature type="transmembrane region" description="Helical" evidence="8">
    <location>
        <begin position="330"/>
        <end position="348"/>
    </location>
</feature>
<accession>A0A2Z6GDX6</accession>
<dbReference type="GO" id="GO:0016763">
    <property type="term" value="F:pentosyltransferase activity"/>
    <property type="evidence" value="ECO:0007669"/>
    <property type="project" value="TreeGrafter"/>
</dbReference>
<evidence type="ECO:0000256" key="8">
    <source>
        <dbReference type="SAM" id="Phobius"/>
    </source>
</evidence>
<feature type="transmembrane region" description="Helical" evidence="8">
    <location>
        <begin position="203"/>
        <end position="225"/>
    </location>
</feature>
<evidence type="ECO:0000256" key="9">
    <source>
        <dbReference type="SAM" id="SignalP"/>
    </source>
</evidence>
<dbReference type="GO" id="GO:0010041">
    <property type="term" value="P:response to iron(III) ion"/>
    <property type="evidence" value="ECO:0007669"/>
    <property type="project" value="TreeGrafter"/>
</dbReference>
<organism evidence="11 12">
    <name type="scientific">Ferriphaselus amnicola</name>
    <dbReference type="NCBI Taxonomy" id="1188319"/>
    <lineage>
        <taxon>Bacteria</taxon>
        <taxon>Pseudomonadati</taxon>
        <taxon>Pseudomonadota</taxon>
        <taxon>Betaproteobacteria</taxon>
        <taxon>Nitrosomonadales</taxon>
        <taxon>Gallionellaceae</taxon>
        <taxon>Ferriphaselus</taxon>
    </lineage>
</organism>
<dbReference type="GO" id="GO:0005886">
    <property type="term" value="C:plasma membrane"/>
    <property type="evidence" value="ECO:0007669"/>
    <property type="project" value="UniProtKB-SubCell"/>
</dbReference>
<dbReference type="GO" id="GO:0009103">
    <property type="term" value="P:lipopolysaccharide biosynthetic process"/>
    <property type="evidence" value="ECO:0007669"/>
    <property type="project" value="UniProtKB-ARBA"/>
</dbReference>
<keyword evidence="12" id="KW-1185">Reference proteome</keyword>
<dbReference type="Proteomes" id="UP000033070">
    <property type="component" value="Chromosome"/>
</dbReference>
<evidence type="ECO:0000313" key="11">
    <source>
        <dbReference type="EMBL" id="BBE51766.1"/>
    </source>
</evidence>
<dbReference type="KEGG" id="fam:OYT1_ch2250"/>
<keyword evidence="7 8" id="KW-0472">Membrane</keyword>
<dbReference type="InterPro" id="IPR038731">
    <property type="entry name" value="RgtA/B/C-like"/>
</dbReference>
<dbReference type="EMBL" id="AP018738">
    <property type="protein sequence ID" value="BBE51766.1"/>
    <property type="molecule type" value="Genomic_DNA"/>
</dbReference>
<sequence length="549" mass="61545">MPTTHARWLILITLLANAAAMFSPVINSGDSITYAALAQHIALNNDWTSLVLDGQDWLDKPHFPFWVTAVFFKLFGSSAFSYILPGFLFHLVGGYFTYRIARLFYGREVAWLSVLVFVSVYHLMDSSIEVKAETYLTGCIMGASYYWLRYDAQAKLKYLLLGALFSAMAVMTKGVFTLITISSGLVCMWLYQKQWHKLWSGKWLLALVLALLFTAPELLALYVQFDAHPEKVMFGQTHVSGIKFFLWDSQFGRFFNTGPIKNTQGHPFYFVLVFLWAFLPWVAVFLASMSSGVRRLFTRNGEDGAGFVFLCGAFFVTFGLFSATSFQLDHYTVILFPFAAILCGKFLADWLSAASVGRGLRYVQWGIAALLAGLAVGLSIYVANTLLMMVVLGAALALLAYVYATRQQVRLGAVMYPVLAMNLLFVFLSLMTALTLSKYDVAHNVAKALAGQPAQPVYLHQMSLQAREFSLYLQKPCESVDDFAAIQPQRGFQVVLKESDVPRFAQRYPQFSRIASLQLMIHKTGTFPKMLKMAQGTWPTDEIAVLHVP</sequence>
<evidence type="ECO:0000256" key="2">
    <source>
        <dbReference type="ARBA" id="ARBA00022475"/>
    </source>
</evidence>
<evidence type="ECO:0000256" key="7">
    <source>
        <dbReference type="ARBA" id="ARBA00023136"/>
    </source>
</evidence>
<protein>
    <submittedName>
        <fullName evidence="11">Undecaprenyl phosphate-alpha-4-amino-4-deoxy-L-arabinose arabinosyl transferase</fullName>
    </submittedName>
</protein>
<name>A0A2Z6GDX6_9PROT</name>
<comment type="subcellular location">
    <subcellularLocation>
        <location evidence="1">Cell membrane</location>
        <topology evidence="1">Multi-pass membrane protein</topology>
    </subcellularLocation>
</comment>
<dbReference type="PANTHER" id="PTHR33908:SF3">
    <property type="entry name" value="UNDECAPRENYL PHOSPHATE-ALPHA-4-AMINO-4-DEOXY-L-ARABINOSE ARABINOSYL TRANSFERASE"/>
    <property type="match status" value="1"/>
</dbReference>
<dbReference type="RefSeq" id="WP_062626770.1">
    <property type="nucleotide sequence ID" value="NZ_AP018738.1"/>
</dbReference>
<feature type="chain" id="PRO_5017481817" evidence="9">
    <location>
        <begin position="19"/>
        <end position="549"/>
    </location>
</feature>
<evidence type="ECO:0000256" key="6">
    <source>
        <dbReference type="ARBA" id="ARBA00022989"/>
    </source>
</evidence>
<dbReference type="AlphaFoldDB" id="A0A2Z6GDX6"/>
<dbReference type="InterPro" id="IPR050297">
    <property type="entry name" value="LipidA_mod_glycosyltrf_83"/>
</dbReference>
<evidence type="ECO:0000256" key="4">
    <source>
        <dbReference type="ARBA" id="ARBA00022679"/>
    </source>
</evidence>
<keyword evidence="4 11" id="KW-0808">Transferase</keyword>
<dbReference type="STRING" id="1188319.OYT1_01605"/>
<evidence type="ECO:0000256" key="1">
    <source>
        <dbReference type="ARBA" id="ARBA00004651"/>
    </source>
</evidence>
<keyword evidence="5 8" id="KW-0812">Transmembrane</keyword>
<feature type="transmembrane region" description="Helical" evidence="8">
    <location>
        <begin position="360"/>
        <end position="380"/>
    </location>
</feature>